<dbReference type="PANTHER" id="PTHR38595:SF1">
    <property type="entry name" value="TYPE VI SECRETION SYSTEM COMPONENT TSSE1"/>
    <property type="match status" value="1"/>
</dbReference>
<proteinExistence type="predicted"/>
<dbReference type="Gene3D" id="3.10.450.40">
    <property type="match status" value="1"/>
</dbReference>
<dbReference type="AlphaFoldDB" id="A0A5C8KRE5"/>
<dbReference type="Proteomes" id="UP000321248">
    <property type="component" value="Unassembled WGS sequence"/>
</dbReference>
<reference evidence="2 3" key="1">
    <citation type="submission" date="2019-08" db="EMBL/GenBank/DDBJ databases">
        <authorList>
            <person name="Karlyshev A.V."/>
        </authorList>
    </citation>
    <scope>NUCLEOTIDE SEQUENCE [LARGE SCALE GENOMIC DNA]</scope>
    <source>
        <strain evidence="2 3">Alg18-2.2</strain>
    </source>
</reference>
<name>A0A5C8KRE5_9GAMM</name>
<sequence>MKGFEPSLLEKLFDDEPRSPDSGMFKRFTMERFKESVARDLECLLNTRAVLDASLLAALPECQRSLASYGMPDFSGLSLASAHDRARICASLESGIRIHEPRLRDVRVDLELEQGSVTGLRFTISALLIAHPASEPVSFDAMLQPSTLQYRISPQRRQAA</sequence>
<evidence type="ECO:0000313" key="2">
    <source>
        <dbReference type="EMBL" id="TXK62610.1"/>
    </source>
</evidence>
<dbReference type="SUPFAM" id="SSF160719">
    <property type="entry name" value="gpW/gp25-like"/>
    <property type="match status" value="1"/>
</dbReference>
<dbReference type="PANTHER" id="PTHR38595">
    <property type="entry name" value="CYTOPLASMIC PROTEIN-RELATED"/>
    <property type="match status" value="1"/>
</dbReference>
<dbReference type="NCBIfam" id="TIGR03357">
    <property type="entry name" value="VI_zyme"/>
    <property type="match status" value="1"/>
</dbReference>
<dbReference type="OrthoDB" id="119583at2"/>
<feature type="domain" description="IraD/Gp25-like" evidence="1">
    <location>
        <begin position="33"/>
        <end position="132"/>
    </location>
</feature>
<dbReference type="InterPro" id="IPR007048">
    <property type="entry name" value="IraD/Gp25-like"/>
</dbReference>
<dbReference type="EMBL" id="VRTS01000004">
    <property type="protein sequence ID" value="TXK62610.1"/>
    <property type="molecule type" value="Genomic_DNA"/>
</dbReference>
<accession>A0A5C8KRE5</accession>
<gene>
    <name evidence="2" type="primary">tssE</name>
    <name evidence="2" type="ORF">FU658_07650</name>
</gene>
<comment type="caution">
    <text evidence="2">The sequence shown here is derived from an EMBL/GenBank/DDBJ whole genome shotgun (WGS) entry which is preliminary data.</text>
</comment>
<dbReference type="InterPro" id="IPR053176">
    <property type="entry name" value="T6SS_TssE1-like"/>
</dbReference>
<keyword evidence="3" id="KW-1185">Reference proteome</keyword>
<organism evidence="2 3">
    <name type="scientific">Alkalisalibacterium limincola</name>
    <dbReference type="NCBI Taxonomy" id="2699169"/>
    <lineage>
        <taxon>Bacteria</taxon>
        <taxon>Pseudomonadati</taxon>
        <taxon>Pseudomonadota</taxon>
        <taxon>Gammaproteobacteria</taxon>
        <taxon>Lysobacterales</taxon>
        <taxon>Lysobacteraceae</taxon>
        <taxon>Alkalisalibacterium</taxon>
    </lineage>
</organism>
<evidence type="ECO:0000313" key="3">
    <source>
        <dbReference type="Proteomes" id="UP000321248"/>
    </source>
</evidence>
<dbReference type="InterPro" id="IPR017737">
    <property type="entry name" value="TssE1-like"/>
</dbReference>
<dbReference type="Pfam" id="PF04965">
    <property type="entry name" value="GPW_gp25"/>
    <property type="match status" value="1"/>
</dbReference>
<dbReference type="RefSeq" id="WP_147891533.1">
    <property type="nucleotide sequence ID" value="NZ_VRTS01000004.1"/>
</dbReference>
<evidence type="ECO:0000259" key="1">
    <source>
        <dbReference type="Pfam" id="PF04965"/>
    </source>
</evidence>
<protein>
    <submittedName>
        <fullName evidence="2">Type VI secretion system baseplate subunit TssE</fullName>
    </submittedName>
</protein>